<dbReference type="AlphaFoldDB" id="A0A1H9UYV7"/>
<comment type="function">
    <text evidence="2">Hydrolyzes RNA 2',3'-cyclic phosphodiester to an RNA 2'-phosphomonoester.</text>
</comment>
<evidence type="ECO:0000256" key="1">
    <source>
        <dbReference type="ARBA" id="ARBA00022801"/>
    </source>
</evidence>
<dbReference type="GO" id="GO:0004113">
    <property type="term" value="F:2',3'-cyclic-nucleotide 3'-phosphodiesterase activity"/>
    <property type="evidence" value="ECO:0007669"/>
    <property type="project" value="InterPro"/>
</dbReference>
<feature type="active site" description="Proton acceptor" evidence="2">
    <location>
        <position position="129"/>
    </location>
</feature>
<comment type="caution">
    <text evidence="3">The sequence shown here is derived from an EMBL/GenBank/DDBJ whole genome shotgun (WGS) entry which is preliminary data.</text>
</comment>
<dbReference type="RefSeq" id="WP_093073303.1">
    <property type="nucleotide sequence ID" value="NZ_FOGV01000016.1"/>
</dbReference>
<organism evidence="3 4">
    <name type="scientific">Salisediminibacterium halotolerans</name>
    <dbReference type="NCBI Taxonomy" id="517425"/>
    <lineage>
        <taxon>Bacteria</taxon>
        <taxon>Bacillati</taxon>
        <taxon>Bacillota</taxon>
        <taxon>Bacilli</taxon>
        <taxon>Bacillales</taxon>
        <taxon>Bacillaceae</taxon>
        <taxon>Salisediminibacterium</taxon>
    </lineage>
</organism>
<dbReference type="OrthoDB" id="9789350at2"/>
<evidence type="ECO:0000313" key="3">
    <source>
        <dbReference type="EMBL" id="SES14227.1"/>
    </source>
</evidence>
<accession>A0A1H9UYV7</accession>
<dbReference type="STRING" id="1464123.SAMN05444126_11660"/>
<evidence type="ECO:0000313" key="4">
    <source>
        <dbReference type="Proteomes" id="UP000199318"/>
    </source>
</evidence>
<sequence length="192" mass="22689">MSTSHTFIAIPLAEKLFDTGVYYQNQLDLRTYCKKLVHPDDFHLTLLFLGGCETALRDRIWQDVRQETAGMEKFSLTIRRLNFFGKPNRPRVLFLEPENNYTLHETAETIRKIAAKQGFSADDRPFRPHMTLAKKWRDAKQDWPAKKRPLPSTIEPVTVTAERISLFKIHPERKQKYEELATIWFKEPERRD</sequence>
<dbReference type="InterPro" id="IPR009097">
    <property type="entry name" value="Cyclic_Pdiesterase"/>
</dbReference>
<proteinExistence type="inferred from homology"/>
<dbReference type="NCBIfam" id="TIGR02258">
    <property type="entry name" value="2_5_ligase"/>
    <property type="match status" value="1"/>
</dbReference>
<dbReference type="PANTHER" id="PTHR35561:SF1">
    <property type="entry name" value="RNA 2',3'-CYCLIC PHOSPHODIESTERASE"/>
    <property type="match status" value="1"/>
</dbReference>
<feature type="short sequence motif" description="HXTX 1" evidence="2">
    <location>
        <begin position="43"/>
        <end position="46"/>
    </location>
</feature>
<comment type="catalytic activity">
    <reaction evidence="2">
        <text>a 3'-end 2',3'-cyclophospho-ribonucleotide-RNA + H2O = a 3'-end 2'-phospho-ribonucleotide-RNA + H(+)</text>
        <dbReference type="Rhea" id="RHEA:11828"/>
        <dbReference type="Rhea" id="RHEA-COMP:10464"/>
        <dbReference type="Rhea" id="RHEA-COMP:17353"/>
        <dbReference type="ChEBI" id="CHEBI:15377"/>
        <dbReference type="ChEBI" id="CHEBI:15378"/>
        <dbReference type="ChEBI" id="CHEBI:83064"/>
        <dbReference type="ChEBI" id="CHEBI:173113"/>
        <dbReference type="EC" id="3.1.4.58"/>
    </reaction>
</comment>
<dbReference type="EC" id="3.1.4.58" evidence="2"/>
<dbReference type="GO" id="GO:0008664">
    <property type="term" value="F:RNA 2',3'-cyclic 3'-phosphodiesterase activity"/>
    <property type="evidence" value="ECO:0007669"/>
    <property type="project" value="UniProtKB-EC"/>
</dbReference>
<feature type="active site" description="Proton donor" evidence="2">
    <location>
        <position position="43"/>
    </location>
</feature>
<keyword evidence="4" id="KW-1185">Reference proteome</keyword>
<reference evidence="4" key="1">
    <citation type="submission" date="2016-10" db="EMBL/GenBank/DDBJ databases">
        <authorList>
            <person name="de Groot N.N."/>
        </authorList>
    </citation>
    <scope>NUCLEOTIDE SEQUENCE [LARGE SCALE GENOMIC DNA]</scope>
    <source>
        <strain evidence="4">10nlg</strain>
    </source>
</reference>
<keyword evidence="1 2" id="KW-0378">Hydrolase</keyword>
<keyword evidence="3" id="KW-0436">Ligase</keyword>
<gene>
    <name evidence="3" type="ORF">SAMN05444126_11660</name>
</gene>
<dbReference type="Gene3D" id="3.90.1140.10">
    <property type="entry name" value="Cyclic phosphodiesterase"/>
    <property type="match status" value="1"/>
</dbReference>
<dbReference type="Pfam" id="PF13563">
    <property type="entry name" value="2_5_RNA_ligase2"/>
    <property type="match status" value="1"/>
</dbReference>
<dbReference type="InterPro" id="IPR004175">
    <property type="entry name" value="RNA_CPDase"/>
</dbReference>
<dbReference type="SUPFAM" id="SSF55144">
    <property type="entry name" value="LigT-like"/>
    <property type="match status" value="1"/>
</dbReference>
<protein>
    <recommendedName>
        <fullName evidence="2">RNA 2',3'-cyclic phosphodiesterase</fullName>
        <shortName evidence="2">RNA 2',3'-CPDase</shortName>
        <ecNumber evidence="2">3.1.4.58</ecNumber>
    </recommendedName>
</protein>
<dbReference type="Proteomes" id="UP000199318">
    <property type="component" value="Unassembled WGS sequence"/>
</dbReference>
<dbReference type="GO" id="GO:0016874">
    <property type="term" value="F:ligase activity"/>
    <property type="evidence" value="ECO:0007669"/>
    <property type="project" value="UniProtKB-KW"/>
</dbReference>
<dbReference type="PANTHER" id="PTHR35561">
    <property type="entry name" value="RNA 2',3'-CYCLIC PHOSPHODIESTERASE"/>
    <property type="match status" value="1"/>
</dbReference>
<feature type="short sequence motif" description="HXTX 2" evidence="2">
    <location>
        <begin position="129"/>
        <end position="132"/>
    </location>
</feature>
<name>A0A1H9UYV7_9BACI</name>
<comment type="similarity">
    <text evidence="2">Belongs to the 2H phosphoesterase superfamily. ThpR family.</text>
</comment>
<evidence type="ECO:0000256" key="2">
    <source>
        <dbReference type="HAMAP-Rule" id="MF_01940"/>
    </source>
</evidence>
<dbReference type="HAMAP" id="MF_01940">
    <property type="entry name" value="RNA_CPDase"/>
    <property type="match status" value="1"/>
</dbReference>
<dbReference type="EMBL" id="FOGV01000016">
    <property type="protein sequence ID" value="SES14227.1"/>
    <property type="molecule type" value="Genomic_DNA"/>
</dbReference>